<evidence type="ECO:0000256" key="7">
    <source>
        <dbReference type="SAM" id="MobiDB-lite"/>
    </source>
</evidence>
<evidence type="ECO:0000313" key="9">
    <source>
        <dbReference type="EMBL" id="GII00376.1"/>
    </source>
</evidence>
<dbReference type="EMBL" id="BOOK01000016">
    <property type="protein sequence ID" value="GII00376.1"/>
    <property type="molecule type" value="Genomic_DNA"/>
</dbReference>
<evidence type="ECO:0000256" key="5">
    <source>
        <dbReference type="ARBA" id="ARBA00023251"/>
    </source>
</evidence>
<feature type="domain" description="ABC transmembrane type-2" evidence="8">
    <location>
        <begin position="55"/>
        <end position="289"/>
    </location>
</feature>
<evidence type="ECO:0000259" key="8">
    <source>
        <dbReference type="PROSITE" id="PS51012"/>
    </source>
</evidence>
<feature type="transmembrane region" description="Helical" evidence="6">
    <location>
        <begin position="56"/>
        <end position="75"/>
    </location>
</feature>
<keyword evidence="5" id="KW-0046">Antibiotic resistance</keyword>
<feature type="transmembrane region" description="Helical" evidence="6">
    <location>
        <begin position="170"/>
        <end position="190"/>
    </location>
</feature>
<feature type="transmembrane region" description="Helical" evidence="6">
    <location>
        <begin position="258"/>
        <end position="281"/>
    </location>
</feature>
<comment type="similarity">
    <text evidence="6">Belongs to the ABC-2 integral membrane protein family.</text>
</comment>
<evidence type="ECO:0000256" key="3">
    <source>
        <dbReference type="ARBA" id="ARBA00022989"/>
    </source>
</evidence>
<protein>
    <recommendedName>
        <fullName evidence="6">Transport permease protein</fullName>
    </recommendedName>
</protein>
<feature type="compositionally biased region" description="Low complexity" evidence="7">
    <location>
        <begin position="1"/>
        <end position="10"/>
    </location>
</feature>
<dbReference type="GO" id="GO:0140359">
    <property type="term" value="F:ABC-type transporter activity"/>
    <property type="evidence" value="ECO:0007669"/>
    <property type="project" value="InterPro"/>
</dbReference>
<dbReference type="InterPro" id="IPR000412">
    <property type="entry name" value="ABC_2_transport"/>
</dbReference>
<evidence type="ECO:0000256" key="1">
    <source>
        <dbReference type="ARBA" id="ARBA00004141"/>
    </source>
</evidence>
<keyword evidence="3 6" id="KW-1133">Transmembrane helix</keyword>
<dbReference type="GO" id="GO:0046677">
    <property type="term" value="P:response to antibiotic"/>
    <property type="evidence" value="ECO:0007669"/>
    <property type="project" value="UniProtKB-KW"/>
</dbReference>
<evidence type="ECO:0000256" key="4">
    <source>
        <dbReference type="ARBA" id="ARBA00023136"/>
    </source>
</evidence>
<feature type="region of interest" description="Disordered" evidence="7">
    <location>
        <begin position="1"/>
        <end position="23"/>
    </location>
</feature>
<accession>A0A8J3SX25</accession>
<proteinExistence type="inferred from homology"/>
<reference evidence="9" key="1">
    <citation type="submission" date="2021-01" db="EMBL/GenBank/DDBJ databases">
        <title>Whole genome shotgun sequence of Planobispora takensis NBRC 109077.</title>
        <authorList>
            <person name="Komaki H."/>
            <person name="Tamura T."/>
        </authorList>
    </citation>
    <scope>NUCLEOTIDE SEQUENCE</scope>
    <source>
        <strain evidence="9">NBRC 109077</strain>
    </source>
</reference>
<keyword evidence="6" id="KW-0813">Transport</keyword>
<comment type="caution">
    <text evidence="9">The sequence shown here is derived from an EMBL/GenBank/DDBJ whole genome shotgun (WGS) entry which is preliminary data.</text>
</comment>
<organism evidence="9 10">
    <name type="scientific">Planobispora takensis</name>
    <dbReference type="NCBI Taxonomy" id="1367882"/>
    <lineage>
        <taxon>Bacteria</taxon>
        <taxon>Bacillati</taxon>
        <taxon>Actinomycetota</taxon>
        <taxon>Actinomycetes</taxon>
        <taxon>Streptosporangiales</taxon>
        <taxon>Streptosporangiaceae</taxon>
        <taxon>Planobispora</taxon>
    </lineage>
</organism>
<dbReference type="PROSITE" id="PS51012">
    <property type="entry name" value="ABC_TM2"/>
    <property type="match status" value="1"/>
</dbReference>
<dbReference type="InterPro" id="IPR047817">
    <property type="entry name" value="ABC2_TM_bact-type"/>
</dbReference>
<dbReference type="RefSeq" id="WP_203874807.1">
    <property type="nucleotide sequence ID" value="NZ_BOOK01000016.1"/>
</dbReference>
<feature type="transmembrane region" description="Helical" evidence="6">
    <location>
        <begin position="202"/>
        <end position="220"/>
    </location>
</feature>
<keyword evidence="10" id="KW-1185">Reference proteome</keyword>
<keyword evidence="2 6" id="KW-0812">Transmembrane</keyword>
<feature type="transmembrane region" description="Helical" evidence="6">
    <location>
        <begin position="95"/>
        <end position="116"/>
    </location>
</feature>
<keyword evidence="4 6" id="KW-0472">Membrane</keyword>
<dbReference type="PIRSF" id="PIRSF006648">
    <property type="entry name" value="DrrB"/>
    <property type="match status" value="1"/>
</dbReference>
<dbReference type="PANTHER" id="PTHR43229:SF2">
    <property type="entry name" value="NODULATION PROTEIN J"/>
    <property type="match status" value="1"/>
</dbReference>
<evidence type="ECO:0000256" key="6">
    <source>
        <dbReference type="RuleBase" id="RU361157"/>
    </source>
</evidence>
<evidence type="ECO:0000256" key="2">
    <source>
        <dbReference type="ARBA" id="ARBA00022692"/>
    </source>
</evidence>
<evidence type="ECO:0000313" key="10">
    <source>
        <dbReference type="Proteomes" id="UP000634476"/>
    </source>
</evidence>
<dbReference type="AlphaFoldDB" id="A0A8J3SX25"/>
<sequence>MTSTTSSRTTAAGGPPGGPPPGTLPISLPARARWAVSDSWTVTRRYLIHWVREPSYIVWGLMYPMVSVLLFGYVFGSAMVVPGGGDYREFLLPGMFGMTMMFGIGNTMMGVTTDAAKGIADRFRAMPMARSGVVVGRSAADMLNSVMDLVVLVGCGLVVGWRAHGSPAETLAGIGLLLLLRFAFIWVGIYMGLIAKSPETAGNLYALLFPLTMISNAFVAPEMMPGWLGTVAAWNPLSSTVAAIRELFGNPGLGGDSWIAQNAMLMAVVWPLVIVAVFLPLSVRRYRLARR</sequence>
<comment type="subcellular location">
    <subcellularLocation>
        <location evidence="6">Cell membrane</location>
        <topology evidence="6">Multi-pass membrane protein</topology>
    </subcellularLocation>
    <subcellularLocation>
        <location evidence="1">Membrane</location>
        <topology evidence="1">Multi-pass membrane protein</topology>
    </subcellularLocation>
</comment>
<dbReference type="Proteomes" id="UP000634476">
    <property type="component" value="Unassembled WGS sequence"/>
</dbReference>
<dbReference type="InterPro" id="IPR051784">
    <property type="entry name" value="Nod_factor_ABC_transporter"/>
</dbReference>
<dbReference type="Pfam" id="PF01061">
    <property type="entry name" value="ABC2_membrane"/>
    <property type="match status" value="1"/>
</dbReference>
<dbReference type="PANTHER" id="PTHR43229">
    <property type="entry name" value="NODULATION PROTEIN J"/>
    <property type="match status" value="1"/>
</dbReference>
<feature type="transmembrane region" description="Helical" evidence="6">
    <location>
        <begin position="146"/>
        <end position="164"/>
    </location>
</feature>
<dbReference type="InterPro" id="IPR013525">
    <property type="entry name" value="ABC2_TM"/>
</dbReference>
<keyword evidence="6" id="KW-1003">Cell membrane</keyword>
<gene>
    <name evidence="9" type="ORF">Pta02_23840</name>
</gene>
<name>A0A8J3SX25_9ACTN</name>
<dbReference type="GO" id="GO:0043190">
    <property type="term" value="C:ATP-binding cassette (ABC) transporter complex"/>
    <property type="evidence" value="ECO:0007669"/>
    <property type="project" value="InterPro"/>
</dbReference>